<evidence type="ECO:0000313" key="5">
    <source>
        <dbReference type="Proteomes" id="UP000582487"/>
    </source>
</evidence>
<dbReference type="AlphaFoldDB" id="A0A848RHL5"/>
<feature type="region of interest" description="Disordered" evidence="1">
    <location>
        <begin position="230"/>
        <end position="341"/>
    </location>
</feature>
<dbReference type="EMBL" id="JABCUV010000006">
    <property type="protein sequence ID" value="NMW93390.1"/>
    <property type="molecule type" value="Genomic_DNA"/>
</dbReference>
<comment type="caution">
    <text evidence="4">The sequence shown here is derived from an EMBL/GenBank/DDBJ whole genome shotgun (WGS) entry which is preliminary data.</text>
</comment>
<feature type="transmembrane region" description="Helical" evidence="2">
    <location>
        <begin position="206"/>
        <end position="225"/>
    </location>
</feature>
<keyword evidence="2" id="KW-0472">Membrane</keyword>
<evidence type="ECO:0000256" key="1">
    <source>
        <dbReference type="SAM" id="MobiDB-lite"/>
    </source>
</evidence>
<feature type="compositionally biased region" description="Basic and acidic residues" evidence="1">
    <location>
        <begin position="63"/>
        <end position="78"/>
    </location>
</feature>
<proteinExistence type="predicted"/>
<feature type="region of interest" description="Disordered" evidence="1">
    <location>
        <begin position="1"/>
        <end position="22"/>
    </location>
</feature>
<feature type="domain" description="Leucine rich repeat variant" evidence="3">
    <location>
        <begin position="8"/>
        <end position="64"/>
    </location>
</feature>
<name>A0A848RHL5_9ACTO</name>
<dbReference type="RefSeq" id="WP_004015904.1">
    <property type="nucleotide sequence ID" value="NZ_CAMUNX010000001.1"/>
</dbReference>
<dbReference type="Proteomes" id="UP000582487">
    <property type="component" value="Unassembled WGS sequence"/>
</dbReference>
<feature type="region of interest" description="Disordered" evidence="1">
    <location>
        <begin position="60"/>
        <end position="103"/>
    </location>
</feature>
<sequence length="460" mass="48590">MNNLVKMREKARDPNTPLTTLQTIAQDYPTLRPSLALNPSTYPDLLNWLRELNDPEINAALSERADREGQEAKPHQTDQEDSEDPDSNPPITQSAPVEDTPVDDTDITDQIIEVEPDDVPLDYEVDYDEEYELNENAEYEADYQEEPSAVSSPHPAAVTSPVPPPDSAMSARVAAPKPDTADLDSKGTARSLSSTEVARRRRTSFLVMRTLLGLIAVAITIGVIITNMGGSKRGSSADISVDSPTPITTGHPGTKAPASGTATVTELPPGYTGPVKTIEVPGAVPGQSIKKIVPDPEASAKSSASNSASPSTSASASPSATPTQTPTNPLAPADNAKTSGSFTTTDGNVRCVFAAGQVQCYANTIKAATNCETRQNDTGYTLVLSGSNTLQADCVPPQNMPTETTLQANETAKNGRFACKNSPAGNSVMCWDTKDGDGFVIGKNAVRRFGTGSKLPEFPG</sequence>
<dbReference type="Pfam" id="PF25591">
    <property type="entry name" value="LRV_2"/>
    <property type="match status" value="1"/>
</dbReference>
<keyword evidence="2" id="KW-0812">Transmembrane</keyword>
<feature type="region of interest" description="Disordered" evidence="1">
    <location>
        <begin position="140"/>
        <end position="197"/>
    </location>
</feature>
<feature type="compositionally biased region" description="Low complexity" evidence="1">
    <location>
        <begin position="299"/>
        <end position="328"/>
    </location>
</feature>
<feature type="compositionally biased region" description="Polar residues" evidence="1">
    <location>
        <begin position="233"/>
        <end position="248"/>
    </location>
</feature>
<accession>A0A848RHL5</accession>
<evidence type="ECO:0000313" key="4">
    <source>
        <dbReference type="EMBL" id="NMW93390.1"/>
    </source>
</evidence>
<dbReference type="InterPro" id="IPR057893">
    <property type="entry name" value="LRV_2"/>
</dbReference>
<gene>
    <name evidence="4" type="ORF">HHJ74_06725</name>
</gene>
<protein>
    <recommendedName>
        <fullName evidence="3">Leucine rich repeat variant domain-containing protein</fullName>
    </recommendedName>
</protein>
<reference evidence="4 5" key="1">
    <citation type="submission" date="2020-04" db="EMBL/GenBank/DDBJ databases">
        <title>Antimicrobial susceptibility and clonality of vaginal-derived multi-drug resistant Mobiluncus isolates in China.</title>
        <authorList>
            <person name="Zhang X."/>
        </authorList>
    </citation>
    <scope>NUCLEOTIDE SEQUENCE [LARGE SCALE GENOMIC DNA]</scope>
    <source>
        <strain evidence="4 5">7</strain>
    </source>
</reference>
<organism evidence="4 5">
    <name type="scientific">Mobiluncus mulieris</name>
    <dbReference type="NCBI Taxonomy" id="2052"/>
    <lineage>
        <taxon>Bacteria</taxon>
        <taxon>Bacillati</taxon>
        <taxon>Actinomycetota</taxon>
        <taxon>Actinomycetes</taxon>
        <taxon>Actinomycetales</taxon>
        <taxon>Actinomycetaceae</taxon>
        <taxon>Mobiluncus</taxon>
    </lineage>
</organism>
<evidence type="ECO:0000256" key="2">
    <source>
        <dbReference type="SAM" id="Phobius"/>
    </source>
</evidence>
<keyword evidence="2" id="KW-1133">Transmembrane helix</keyword>
<feature type="compositionally biased region" description="Basic and acidic residues" evidence="1">
    <location>
        <begin position="1"/>
        <end position="13"/>
    </location>
</feature>
<evidence type="ECO:0000259" key="3">
    <source>
        <dbReference type="Pfam" id="PF25591"/>
    </source>
</evidence>